<evidence type="ECO:0000313" key="1">
    <source>
        <dbReference type="EMBL" id="MQL90300.1"/>
    </source>
</evidence>
<proteinExistence type="predicted"/>
<reference evidence="1" key="1">
    <citation type="submission" date="2017-07" db="EMBL/GenBank/DDBJ databases">
        <title>Taro Niue Genome Assembly and Annotation.</title>
        <authorList>
            <person name="Atibalentja N."/>
            <person name="Keating K."/>
            <person name="Fields C.J."/>
        </authorList>
    </citation>
    <scope>NUCLEOTIDE SEQUENCE</scope>
    <source>
        <strain evidence="1">Niue_2</strain>
        <tissue evidence="1">Leaf</tissue>
    </source>
</reference>
<dbReference type="Proteomes" id="UP000652761">
    <property type="component" value="Unassembled WGS sequence"/>
</dbReference>
<protein>
    <submittedName>
        <fullName evidence="1">Uncharacterized protein</fullName>
    </submittedName>
</protein>
<accession>A0A843V991</accession>
<comment type="caution">
    <text evidence="1">The sequence shown here is derived from an EMBL/GenBank/DDBJ whole genome shotgun (WGS) entry which is preliminary data.</text>
</comment>
<dbReference type="EMBL" id="NMUH01001229">
    <property type="protein sequence ID" value="MQL90300.1"/>
    <property type="molecule type" value="Genomic_DNA"/>
</dbReference>
<evidence type="ECO:0000313" key="2">
    <source>
        <dbReference type="Proteomes" id="UP000652761"/>
    </source>
</evidence>
<dbReference type="AlphaFoldDB" id="A0A843V991"/>
<sequence>MTSGVLEASSQQFFDHLSTQRDEIFRNIRWLLFCLTLYHEASSERANRYNKQVVASSKEIVMVTYEVVTTSKSLRVLKKSLR</sequence>
<organism evidence="1 2">
    <name type="scientific">Colocasia esculenta</name>
    <name type="common">Wild taro</name>
    <name type="synonym">Arum esculentum</name>
    <dbReference type="NCBI Taxonomy" id="4460"/>
    <lineage>
        <taxon>Eukaryota</taxon>
        <taxon>Viridiplantae</taxon>
        <taxon>Streptophyta</taxon>
        <taxon>Embryophyta</taxon>
        <taxon>Tracheophyta</taxon>
        <taxon>Spermatophyta</taxon>
        <taxon>Magnoliopsida</taxon>
        <taxon>Liliopsida</taxon>
        <taxon>Araceae</taxon>
        <taxon>Aroideae</taxon>
        <taxon>Colocasieae</taxon>
        <taxon>Colocasia</taxon>
    </lineage>
</organism>
<keyword evidence="2" id="KW-1185">Reference proteome</keyword>
<gene>
    <name evidence="1" type="ORF">Taro_022891</name>
</gene>
<name>A0A843V991_COLES</name>